<feature type="region of interest" description="Disordered" evidence="1">
    <location>
        <begin position="81"/>
        <end position="133"/>
    </location>
</feature>
<feature type="compositionally biased region" description="Polar residues" evidence="1">
    <location>
        <begin position="90"/>
        <end position="105"/>
    </location>
</feature>
<feature type="transmembrane region" description="Helical" evidence="2">
    <location>
        <begin position="175"/>
        <end position="194"/>
    </location>
</feature>
<dbReference type="InParanoid" id="A0A1E7FND6"/>
<feature type="transmembrane region" description="Helical" evidence="2">
    <location>
        <begin position="637"/>
        <end position="656"/>
    </location>
</feature>
<sequence>MQMSTFTFDETFEAVVAISAILILSSAAWIICILINIEKTKEIAFSTVLEDDGTGTASDGTGTGNDLKFEESTDNKYNQQLEVEQPPADGNTTADAGITRSSPTRSGRGERGIVTSTSTSTSSSPSTAKRRRRKNRRVSGLFVGIQCLSVGVLILLTYLLLVIGEELRRQRVDRIMLLLSLFLVIASMLSSLVYSMKSLSQGEIYEGPARIVGYDMEQYNNSQHDPTTRADIAVSWGKNWGCPLSGGKVCQSHIQGAMCQTHPEKEQTKHKPDYEEDDEDYDENDDEFGGRLLKDEAETKEEEQAEEVEEELEEDLEDEEDSNEDLEEDNESLEEENEELKEEIEELKEENEIDEQEEDELVDEENTELDEIVDEYDEDIMIVEEEEYDEAEEYEDAIYEMDEENLEEKIESTDDDATIEELDEEIDEDVEEIDELDEEYEEDEDYFDEVADEFEEDSEDEYEEFTEEEEVVDEDLEQKEEIKEEIEETEAGIDNTDKKVNHKDNPSKEEEAGDDVYEEMADEVYEEEEEEIEEEFEEEEYDEWYWDENPDSYDDDIYEDEYWSTYDWDSVWGEQSCEDLFDSDVGSKTYDINKPAGADDEWPFVNIYGSCKTCEAYVLDYFAEEAFEEVEEYKQQAIVYLAGAMAGFIWATLSYVKYRVMPTAENEIELLGGDGGVMA</sequence>
<evidence type="ECO:0000256" key="1">
    <source>
        <dbReference type="SAM" id="MobiDB-lite"/>
    </source>
</evidence>
<name>A0A1E7FND6_9STRA</name>
<gene>
    <name evidence="3" type="ORF">FRACYDRAFT_235703</name>
</gene>
<feature type="compositionally biased region" description="Acidic residues" evidence="1">
    <location>
        <begin position="274"/>
        <end position="287"/>
    </location>
</feature>
<feature type="region of interest" description="Disordered" evidence="1">
    <location>
        <begin position="452"/>
        <end position="524"/>
    </location>
</feature>
<evidence type="ECO:0000256" key="2">
    <source>
        <dbReference type="SAM" id="Phobius"/>
    </source>
</evidence>
<feature type="transmembrane region" description="Helical" evidence="2">
    <location>
        <begin position="138"/>
        <end position="163"/>
    </location>
</feature>
<organism evidence="3 4">
    <name type="scientific">Fragilariopsis cylindrus CCMP1102</name>
    <dbReference type="NCBI Taxonomy" id="635003"/>
    <lineage>
        <taxon>Eukaryota</taxon>
        <taxon>Sar</taxon>
        <taxon>Stramenopiles</taxon>
        <taxon>Ochrophyta</taxon>
        <taxon>Bacillariophyta</taxon>
        <taxon>Bacillariophyceae</taxon>
        <taxon>Bacillariophycidae</taxon>
        <taxon>Bacillariales</taxon>
        <taxon>Bacillariaceae</taxon>
        <taxon>Fragilariopsis</taxon>
    </lineage>
</organism>
<protein>
    <submittedName>
        <fullName evidence="3">Uncharacterized protein</fullName>
    </submittedName>
</protein>
<dbReference type="OrthoDB" id="49505at2759"/>
<evidence type="ECO:0000313" key="3">
    <source>
        <dbReference type="EMBL" id="OEU19646.1"/>
    </source>
</evidence>
<feature type="compositionally biased region" description="Low complexity" evidence="1">
    <location>
        <begin position="115"/>
        <end position="127"/>
    </location>
</feature>
<feature type="region of interest" description="Disordered" evidence="1">
    <location>
        <begin position="260"/>
        <end position="369"/>
    </location>
</feature>
<keyword evidence="2" id="KW-1133">Transmembrane helix</keyword>
<proteinExistence type="predicted"/>
<keyword evidence="4" id="KW-1185">Reference proteome</keyword>
<dbReference type="AlphaFoldDB" id="A0A1E7FND6"/>
<accession>A0A1E7FND6</accession>
<dbReference type="KEGG" id="fcy:FRACYDRAFT_235703"/>
<feature type="compositionally biased region" description="Basic and acidic residues" evidence="1">
    <location>
        <begin position="288"/>
        <end position="297"/>
    </location>
</feature>
<keyword evidence="2" id="KW-0812">Transmembrane</keyword>
<feature type="compositionally biased region" description="Basic and acidic residues" evidence="1">
    <location>
        <begin position="262"/>
        <end position="273"/>
    </location>
</feature>
<evidence type="ECO:0000313" key="4">
    <source>
        <dbReference type="Proteomes" id="UP000095751"/>
    </source>
</evidence>
<keyword evidence="2" id="KW-0472">Membrane</keyword>
<feature type="transmembrane region" description="Helical" evidence="2">
    <location>
        <begin position="12"/>
        <end position="37"/>
    </location>
</feature>
<dbReference type="Proteomes" id="UP000095751">
    <property type="component" value="Unassembled WGS sequence"/>
</dbReference>
<dbReference type="EMBL" id="KV784355">
    <property type="protein sequence ID" value="OEU19646.1"/>
    <property type="molecule type" value="Genomic_DNA"/>
</dbReference>
<feature type="compositionally biased region" description="Basic and acidic residues" evidence="1">
    <location>
        <begin position="495"/>
        <end position="510"/>
    </location>
</feature>
<feature type="compositionally biased region" description="Acidic residues" evidence="1">
    <location>
        <begin position="298"/>
        <end position="369"/>
    </location>
</feature>
<feature type="compositionally biased region" description="Acidic residues" evidence="1">
    <location>
        <begin position="452"/>
        <end position="491"/>
    </location>
</feature>
<reference evidence="3 4" key="1">
    <citation type="submission" date="2016-09" db="EMBL/GenBank/DDBJ databases">
        <title>Extensive genetic diversity and differential bi-allelic expression allows diatom success in the polar Southern Ocean.</title>
        <authorList>
            <consortium name="DOE Joint Genome Institute"/>
            <person name="Mock T."/>
            <person name="Otillar R.P."/>
            <person name="Strauss J."/>
            <person name="Dupont C."/>
            <person name="Frickenhaus S."/>
            <person name="Maumus F."/>
            <person name="Mcmullan M."/>
            <person name="Sanges R."/>
            <person name="Schmutz J."/>
            <person name="Toseland A."/>
            <person name="Valas R."/>
            <person name="Veluchamy A."/>
            <person name="Ward B.J."/>
            <person name="Allen A."/>
            <person name="Barry K."/>
            <person name="Falciatore A."/>
            <person name="Ferrante M."/>
            <person name="Fortunato A.E."/>
            <person name="Gloeckner G."/>
            <person name="Gruber A."/>
            <person name="Hipkin R."/>
            <person name="Janech M."/>
            <person name="Kroth P."/>
            <person name="Leese F."/>
            <person name="Lindquist E."/>
            <person name="Lyon B.R."/>
            <person name="Martin J."/>
            <person name="Mayer C."/>
            <person name="Parker M."/>
            <person name="Quesneville H."/>
            <person name="Raymond J."/>
            <person name="Uhlig C."/>
            <person name="Valentin K.U."/>
            <person name="Worden A.Z."/>
            <person name="Armbrust E.V."/>
            <person name="Bowler C."/>
            <person name="Green B."/>
            <person name="Moulton V."/>
            <person name="Van Oosterhout C."/>
            <person name="Grigoriev I."/>
        </authorList>
    </citation>
    <scope>NUCLEOTIDE SEQUENCE [LARGE SCALE GENOMIC DNA]</scope>
    <source>
        <strain evidence="3 4">CCMP1102</strain>
    </source>
</reference>
<feature type="compositionally biased region" description="Acidic residues" evidence="1">
    <location>
        <begin position="511"/>
        <end position="524"/>
    </location>
</feature>